<keyword evidence="7 10" id="KW-0472">Membrane</keyword>
<dbReference type="SMART" id="SM01207">
    <property type="entry name" value="G3P_acyltransf"/>
    <property type="match status" value="1"/>
</dbReference>
<dbReference type="PANTHER" id="PTHR30309:SF0">
    <property type="entry name" value="GLYCEROL-3-PHOSPHATE ACYLTRANSFERASE-RELATED"/>
    <property type="match status" value="1"/>
</dbReference>
<evidence type="ECO:0000256" key="8">
    <source>
        <dbReference type="ARBA" id="ARBA00023209"/>
    </source>
</evidence>
<keyword evidence="8" id="KW-0594">Phospholipid biosynthesis</keyword>
<keyword evidence="6" id="KW-0443">Lipid metabolism</keyword>
<evidence type="ECO:0000256" key="1">
    <source>
        <dbReference type="ARBA" id="ARBA00022475"/>
    </source>
</evidence>
<evidence type="ECO:0000256" key="3">
    <source>
        <dbReference type="ARBA" id="ARBA00022679"/>
    </source>
</evidence>
<dbReference type="RefSeq" id="WP_091571900.1">
    <property type="nucleotide sequence ID" value="NZ_FMZA01000018.1"/>
</dbReference>
<dbReference type="OrthoDB" id="2988269at2"/>
<evidence type="ECO:0000256" key="4">
    <source>
        <dbReference type="ARBA" id="ARBA00022692"/>
    </source>
</evidence>
<dbReference type="InterPro" id="IPR003811">
    <property type="entry name" value="G3P_acylTferase_PlsY"/>
</dbReference>
<feature type="transmembrane region" description="Helical" evidence="10">
    <location>
        <begin position="97"/>
        <end position="121"/>
    </location>
</feature>
<feature type="transmembrane region" description="Helical" evidence="10">
    <location>
        <begin position="133"/>
        <end position="166"/>
    </location>
</feature>
<dbReference type="PANTHER" id="PTHR30309">
    <property type="entry name" value="INNER MEMBRANE PROTEIN YGIH"/>
    <property type="match status" value="1"/>
</dbReference>
<protein>
    <submittedName>
        <fullName evidence="11">Glycerol-3-phosphate acyltransferase PlsY</fullName>
    </submittedName>
</protein>
<dbReference type="AlphaFoldDB" id="A0A1G6PWN1"/>
<keyword evidence="5 10" id="KW-1133">Transmembrane helix</keyword>
<dbReference type="GO" id="GO:0008654">
    <property type="term" value="P:phospholipid biosynthetic process"/>
    <property type="evidence" value="ECO:0007669"/>
    <property type="project" value="UniProtKB-KW"/>
</dbReference>
<evidence type="ECO:0000313" key="12">
    <source>
        <dbReference type="Proteomes" id="UP000199387"/>
    </source>
</evidence>
<proteinExistence type="predicted"/>
<accession>A0A1G6PWN1</accession>
<dbReference type="Proteomes" id="UP000199387">
    <property type="component" value="Unassembled WGS sequence"/>
</dbReference>
<organism evidence="11 12">
    <name type="scientific">Melghirimyces thermohalophilus</name>
    <dbReference type="NCBI Taxonomy" id="1236220"/>
    <lineage>
        <taxon>Bacteria</taxon>
        <taxon>Bacillati</taxon>
        <taxon>Bacillota</taxon>
        <taxon>Bacilli</taxon>
        <taxon>Bacillales</taxon>
        <taxon>Thermoactinomycetaceae</taxon>
        <taxon>Melghirimyces</taxon>
    </lineage>
</organism>
<evidence type="ECO:0000256" key="6">
    <source>
        <dbReference type="ARBA" id="ARBA00023098"/>
    </source>
</evidence>
<dbReference type="Pfam" id="PF02660">
    <property type="entry name" value="G3P_acyltransf"/>
    <property type="match status" value="1"/>
</dbReference>
<evidence type="ECO:0000313" key="11">
    <source>
        <dbReference type="EMBL" id="SDC83926.1"/>
    </source>
</evidence>
<evidence type="ECO:0000256" key="2">
    <source>
        <dbReference type="ARBA" id="ARBA00022516"/>
    </source>
</evidence>
<gene>
    <name evidence="11" type="ORF">SAMN04488112_11854</name>
</gene>
<evidence type="ECO:0000256" key="9">
    <source>
        <dbReference type="ARBA" id="ARBA00023264"/>
    </source>
</evidence>
<keyword evidence="11" id="KW-0012">Acyltransferase</keyword>
<feature type="transmembrane region" description="Helical" evidence="10">
    <location>
        <begin position="66"/>
        <end position="85"/>
    </location>
</feature>
<keyword evidence="12" id="KW-1185">Reference proteome</keyword>
<reference evidence="11 12" key="1">
    <citation type="submission" date="2016-10" db="EMBL/GenBank/DDBJ databases">
        <authorList>
            <person name="de Groot N.N."/>
        </authorList>
    </citation>
    <scope>NUCLEOTIDE SEQUENCE [LARGE SCALE GENOMIC DNA]</scope>
    <source>
        <strain evidence="11 12">DSM 45514</strain>
    </source>
</reference>
<keyword evidence="9" id="KW-1208">Phospholipid metabolism</keyword>
<name>A0A1G6PWN1_9BACL</name>
<evidence type="ECO:0000256" key="7">
    <source>
        <dbReference type="ARBA" id="ARBA00023136"/>
    </source>
</evidence>
<keyword evidence="3 11" id="KW-0808">Transferase</keyword>
<keyword evidence="4 10" id="KW-0812">Transmembrane</keyword>
<dbReference type="EMBL" id="FMZA01000018">
    <property type="protein sequence ID" value="SDC83926.1"/>
    <property type="molecule type" value="Genomic_DNA"/>
</dbReference>
<evidence type="ECO:0000256" key="10">
    <source>
        <dbReference type="SAM" id="Phobius"/>
    </source>
</evidence>
<dbReference type="STRING" id="1236220.SAMN04488112_11854"/>
<dbReference type="GO" id="GO:0005886">
    <property type="term" value="C:plasma membrane"/>
    <property type="evidence" value="ECO:0007669"/>
    <property type="project" value="InterPro"/>
</dbReference>
<keyword evidence="2" id="KW-0444">Lipid biosynthesis</keyword>
<sequence length="192" mass="20895">MTLLLMVVIAYLIGSLPVHVISGRKQLRPGMLPIGIHPVRNLREGLVLAGLQVGKGALATLVGLMFHGWTGAAFAAAAVVLGDLFSVFQRFQGGRGIAVAGGTLLILSPLLIVVGASIYLITLWVTRYLSVSAVFAALGVMLLTLVLFPELYVMGVVLFAGSLIMFRHRDLFKGRYRGAEPPIRWRGFRRWR</sequence>
<keyword evidence="1" id="KW-1003">Cell membrane</keyword>
<evidence type="ECO:0000256" key="5">
    <source>
        <dbReference type="ARBA" id="ARBA00022989"/>
    </source>
</evidence>
<dbReference type="GO" id="GO:0043772">
    <property type="term" value="F:acyl-phosphate glycerol-3-phosphate acyltransferase activity"/>
    <property type="evidence" value="ECO:0007669"/>
    <property type="project" value="InterPro"/>
</dbReference>